<accession>A0AAV3S740</accession>
<name>A0AAV3S740_9EURY</name>
<evidence type="ECO:0000313" key="3">
    <source>
        <dbReference type="Proteomes" id="UP001500837"/>
    </source>
</evidence>
<evidence type="ECO:0000313" key="2">
    <source>
        <dbReference type="EMBL" id="GAA0300625.1"/>
    </source>
</evidence>
<dbReference type="AlphaFoldDB" id="A0AAV3S740"/>
<dbReference type="RefSeq" id="WP_211311336.1">
    <property type="nucleotide sequence ID" value="NZ_BAAABL010000042.1"/>
</dbReference>
<keyword evidence="1" id="KW-0472">Membrane</keyword>
<protein>
    <submittedName>
        <fullName evidence="2">Uncharacterized protein</fullName>
    </submittedName>
</protein>
<feature type="transmembrane region" description="Helical" evidence="1">
    <location>
        <begin position="65"/>
        <end position="84"/>
    </location>
</feature>
<evidence type="ECO:0000256" key="1">
    <source>
        <dbReference type="SAM" id="Phobius"/>
    </source>
</evidence>
<dbReference type="EMBL" id="BAAABL010000042">
    <property type="protein sequence ID" value="GAA0300625.1"/>
    <property type="molecule type" value="Genomic_DNA"/>
</dbReference>
<keyword evidence="1" id="KW-0812">Transmembrane</keyword>
<reference evidence="2 3" key="1">
    <citation type="journal article" date="2019" name="Int. J. Syst. Evol. Microbiol.">
        <title>The Global Catalogue of Microorganisms (GCM) 10K type strain sequencing project: providing services to taxonomists for standard genome sequencing and annotation.</title>
        <authorList>
            <consortium name="The Broad Institute Genomics Platform"/>
            <consortium name="The Broad Institute Genome Sequencing Center for Infectious Disease"/>
            <person name="Wu L."/>
            <person name="Ma J."/>
        </authorList>
    </citation>
    <scope>NUCLEOTIDE SEQUENCE [LARGE SCALE GENOMIC DNA]</scope>
    <source>
        <strain evidence="2 3">JCM 16330</strain>
    </source>
</reference>
<keyword evidence="1" id="KW-1133">Transmembrane helix</keyword>
<keyword evidence="3" id="KW-1185">Reference proteome</keyword>
<comment type="caution">
    <text evidence="2">The sequence shown here is derived from an EMBL/GenBank/DDBJ whole genome shotgun (WGS) entry which is preliminary data.</text>
</comment>
<organism evidence="2 3">
    <name type="scientific">Halarchaeum salinum</name>
    <dbReference type="NCBI Taxonomy" id="489912"/>
    <lineage>
        <taxon>Archaea</taxon>
        <taxon>Methanobacteriati</taxon>
        <taxon>Methanobacteriota</taxon>
        <taxon>Stenosarchaea group</taxon>
        <taxon>Halobacteria</taxon>
        <taxon>Halobacteriales</taxon>
        <taxon>Halobacteriaceae</taxon>
    </lineage>
</organism>
<feature type="transmembrane region" description="Helical" evidence="1">
    <location>
        <begin position="33"/>
        <end position="59"/>
    </location>
</feature>
<gene>
    <name evidence="2" type="ORF">GCM10009066_13480</name>
</gene>
<sequence length="190" mass="20713">MSSLPFDWSPSGESEVGLRGYEARLRRLGGRSFALSVGIVFFGLLVGLTFVAYLTGVFAPSRTRLLFALYVVLATVWYALTLVWGNVEQRRSRRADAAPEIILETRGGALVASNVGAGPAVDARIAVAVDGERVYDELRPVLRAGEQMTVAPSDRLAGEATVDLGVWSATRLSDVEYRVERTYEAETLRT</sequence>
<proteinExistence type="predicted"/>
<dbReference type="Proteomes" id="UP001500837">
    <property type="component" value="Unassembled WGS sequence"/>
</dbReference>